<protein>
    <submittedName>
        <fullName evidence="1">Choline O-acetyltransferase</fullName>
    </submittedName>
</protein>
<evidence type="ECO:0000313" key="1">
    <source>
        <dbReference type="EMBL" id="MPC80762.1"/>
    </source>
</evidence>
<keyword evidence="2" id="KW-1185">Reference proteome</keyword>
<accession>A0A5B7IAH6</accession>
<evidence type="ECO:0000313" key="2">
    <source>
        <dbReference type="Proteomes" id="UP000324222"/>
    </source>
</evidence>
<name>A0A5B7IAH6_PORTR</name>
<gene>
    <name evidence="1" type="primary">Cha_0</name>
    <name evidence="1" type="ORF">E2C01_075353</name>
</gene>
<keyword evidence="1" id="KW-0808">Transferase</keyword>
<reference evidence="1 2" key="1">
    <citation type="submission" date="2019-05" db="EMBL/GenBank/DDBJ databases">
        <title>Another draft genome of Portunus trituberculatus and its Hox gene families provides insights of decapod evolution.</title>
        <authorList>
            <person name="Jeong J.-H."/>
            <person name="Song I."/>
            <person name="Kim S."/>
            <person name="Choi T."/>
            <person name="Kim D."/>
            <person name="Ryu S."/>
            <person name="Kim W."/>
        </authorList>
    </citation>
    <scope>NUCLEOTIDE SEQUENCE [LARGE SCALE GENOMIC DNA]</scope>
    <source>
        <tissue evidence="1">Muscle</tissue>
    </source>
</reference>
<proteinExistence type="predicted"/>
<dbReference type="GO" id="GO:0016740">
    <property type="term" value="F:transferase activity"/>
    <property type="evidence" value="ECO:0007669"/>
    <property type="project" value="UniProtKB-KW"/>
</dbReference>
<organism evidence="1 2">
    <name type="scientific">Portunus trituberculatus</name>
    <name type="common">Swimming crab</name>
    <name type="synonym">Neptunus trituberculatus</name>
    <dbReference type="NCBI Taxonomy" id="210409"/>
    <lineage>
        <taxon>Eukaryota</taxon>
        <taxon>Metazoa</taxon>
        <taxon>Ecdysozoa</taxon>
        <taxon>Arthropoda</taxon>
        <taxon>Crustacea</taxon>
        <taxon>Multicrustacea</taxon>
        <taxon>Malacostraca</taxon>
        <taxon>Eumalacostraca</taxon>
        <taxon>Eucarida</taxon>
        <taxon>Decapoda</taxon>
        <taxon>Pleocyemata</taxon>
        <taxon>Brachyura</taxon>
        <taxon>Eubrachyura</taxon>
        <taxon>Portunoidea</taxon>
        <taxon>Portunidae</taxon>
        <taxon>Portuninae</taxon>
        <taxon>Portunus</taxon>
    </lineage>
</organism>
<dbReference type="AlphaFoldDB" id="A0A5B7IAH6"/>
<dbReference type="Proteomes" id="UP000324222">
    <property type="component" value="Unassembled WGS sequence"/>
</dbReference>
<sequence length="41" mass="4790">MIHGGGFNHNSANRWFDKTVQVRFETPRKREEGETMGQVNK</sequence>
<dbReference type="EMBL" id="VSRR010054940">
    <property type="protein sequence ID" value="MPC80762.1"/>
    <property type="molecule type" value="Genomic_DNA"/>
</dbReference>
<comment type="caution">
    <text evidence="1">The sequence shown here is derived from an EMBL/GenBank/DDBJ whole genome shotgun (WGS) entry which is preliminary data.</text>
</comment>